<dbReference type="PROSITE" id="PS51193">
    <property type="entry name" value="HELICASE_ATP_BIND_2"/>
    <property type="match status" value="1"/>
</dbReference>
<dbReference type="InterPro" id="IPR014013">
    <property type="entry name" value="Helic_SF1/SF2_ATP-bd_DinG/Rad3"/>
</dbReference>
<dbReference type="AlphaFoldDB" id="A0A974XM10"/>
<sequence length="791" mass="91331">MIKFSVRQLVERVLRSGDIDGGYVSRDRMLEGAVAHRILQKINKKNVESYESEVTLRCMLHWEDMEFQLEGRADGLFVLDEMIMIDEIKTTILPISKISEDMEPVHWAQAKCYAYMYGVDKDLDRVGVQMTYYNIESKESVQYQKNFSLKELESFMLILLEKYSVWAKLQTEWIDERNHSLKGLPFPFEGYRKGQRELAVAAYKSITHEHKLFSQAPTGTGKTISMLYPAMKALGEGEIEKIFYLTAKTITREAPLEALMNMMGKGLSAKVLVLTAKDKICFCDETLCNPGYCSYARGHYDRVDEALIDGFKQTNVFTRSQVEELAREHHVCPFELSLDLALLVDVVICDYNYVFDPRAYLRRFFAGGRSESVFLIDEAHNLVDRGREMFSAQITKTSFYELKKQWKGKNKEYESILTKINKEMIFLRKGCKEEGFLSQKEIPVDLMHLLTLFVTQCESMLKEDQHLQEDGGFLQQYFDVLGFLGIGDFYDGDFITFVESRGSEVTVKLLCLDPATQLKEACMRGKSSILFSATLSPMGYFKSVLGGEEEDWHMSLESPFTQERLCLMAADNVSTKYHKREDTKGRISDLIQAFIEVRKGNYIVYFPSYRYMESVQEDFVLRYPQTKVVVQKKGLTEEEREEFLELFQEEPQGTFVAFCVLGGIFSEGIDLKGQRLIGAIVVSVGLPQINTQQNLLKDHFEEKYGMGFEFAYMYPGMNKVMQAVGRVIRSESDMGAVLLIDERYGHRNYKRIFPPHWKDSRTVRSAGQLSEDLNEFWQEAENHKKDRLNQN</sequence>
<evidence type="ECO:0000256" key="4">
    <source>
        <dbReference type="ARBA" id="ARBA00022763"/>
    </source>
</evidence>
<keyword evidence="16" id="KW-1185">Reference proteome</keyword>
<evidence type="ECO:0000256" key="7">
    <source>
        <dbReference type="ARBA" id="ARBA00022840"/>
    </source>
</evidence>
<proteinExistence type="inferred from homology"/>
<dbReference type="Gene3D" id="1.10.30.20">
    <property type="entry name" value="Bacterial XPD DNA helicase, FeS cluster domain"/>
    <property type="match status" value="1"/>
</dbReference>
<dbReference type="RefSeq" id="WP_207299757.1">
    <property type="nucleotide sequence ID" value="NZ_CP071444.1"/>
</dbReference>
<evidence type="ECO:0000313" key="15">
    <source>
        <dbReference type="EMBL" id="QSX08416.1"/>
    </source>
</evidence>
<evidence type="ECO:0000256" key="12">
    <source>
        <dbReference type="ARBA" id="ARBA00023235"/>
    </source>
</evidence>
<comment type="similarity">
    <text evidence="13">Belongs to the helicase family. DinG subfamily.</text>
</comment>
<keyword evidence="9" id="KW-0411">Iron-sulfur</keyword>
<dbReference type="GO" id="GO:0046872">
    <property type="term" value="F:metal ion binding"/>
    <property type="evidence" value="ECO:0007669"/>
    <property type="project" value="UniProtKB-KW"/>
</dbReference>
<evidence type="ECO:0000256" key="13">
    <source>
        <dbReference type="ARBA" id="ARBA00038058"/>
    </source>
</evidence>
<dbReference type="InterPro" id="IPR006555">
    <property type="entry name" value="ATP-dep_Helicase_C"/>
</dbReference>
<name>A0A974XM10_9FIRM</name>
<evidence type="ECO:0000256" key="10">
    <source>
        <dbReference type="ARBA" id="ARBA00023125"/>
    </source>
</evidence>
<keyword evidence="11" id="KW-0234">DNA repair</keyword>
<protein>
    <submittedName>
        <fullName evidence="15">ATP-dependent DNA helicase</fullName>
    </submittedName>
</protein>
<dbReference type="PANTHER" id="PTHR11472:SF34">
    <property type="entry name" value="REGULATOR OF TELOMERE ELONGATION HELICASE 1"/>
    <property type="match status" value="1"/>
</dbReference>
<gene>
    <name evidence="15" type="ORF">J0B03_11590</name>
</gene>
<dbReference type="InterPro" id="IPR027417">
    <property type="entry name" value="P-loop_NTPase"/>
</dbReference>
<dbReference type="GO" id="GO:0006281">
    <property type="term" value="P:DNA repair"/>
    <property type="evidence" value="ECO:0007669"/>
    <property type="project" value="UniProtKB-KW"/>
</dbReference>
<keyword evidence="2" id="KW-0479">Metal-binding</keyword>
<dbReference type="EMBL" id="CP071444">
    <property type="protein sequence ID" value="QSX08416.1"/>
    <property type="molecule type" value="Genomic_DNA"/>
</dbReference>
<dbReference type="Gene3D" id="1.10.275.40">
    <property type="match status" value="1"/>
</dbReference>
<evidence type="ECO:0000256" key="8">
    <source>
        <dbReference type="ARBA" id="ARBA00023004"/>
    </source>
</evidence>
<dbReference type="Proteomes" id="UP000663499">
    <property type="component" value="Chromosome"/>
</dbReference>
<dbReference type="InterPro" id="IPR010614">
    <property type="entry name" value="RAD3-like_helicase_DEAD"/>
</dbReference>
<dbReference type="GO" id="GO:0016818">
    <property type="term" value="F:hydrolase activity, acting on acid anhydrides, in phosphorus-containing anhydrides"/>
    <property type="evidence" value="ECO:0007669"/>
    <property type="project" value="InterPro"/>
</dbReference>
<accession>A0A974XM10</accession>
<keyword evidence="8" id="KW-0408">Iron</keyword>
<keyword evidence="7" id="KW-0067">ATP-binding</keyword>
<dbReference type="InterPro" id="IPR042493">
    <property type="entry name" value="XPD_DNA_FeS"/>
</dbReference>
<dbReference type="InterPro" id="IPR006554">
    <property type="entry name" value="Helicase-like_DEXD_c2"/>
</dbReference>
<keyword evidence="3" id="KW-0547">Nucleotide-binding</keyword>
<reference evidence="15" key="1">
    <citation type="submission" date="2021-03" db="EMBL/GenBank/DDBJ databases">
        <title>Alkalibacter marinus sp. nov., isolated from tidal flat sediment.</title>
        <authorList>
            <person name="Namirimu T."/>
            <person name="Yang J.-A."/>
            <person name="Yang S.-H."/>
            <person name="Kim Y.-J."/>
            <person name="Kwon K.K."/>
        </authorList>
    </citation>
    <scope>NUCLEOTIDE SEQUENCE</scope>
    <source>
        <strain evidence="15">ES005</strain>
    </source>
</reference>
<dbReference type="GO" id="GO:0003678">
    <property type="term" value="F:DNA helicase activity"/>
    <property type="evidence" value="ECO:0007669"/>
    <property type="project" value="InterPro"/>
</dbReference>
<keyword evidence="4" id="KW-0227">DNA damage</keyword>
<dbReference type="Gene3D" id="3.90.320.10">
    <property type="match status" value="1"/>
</dbReference>
<dbReference type="Gene3D" id="3.40.50.300">
    <property type="entry name" value="P-loop containing nucleotide triphosphate hydrolases"/>
    <property type="match status" value="2"/>
</dbReference>
<dbReference type="GO" id="GO:0051539">
    <property type="term" value="F:4 iron, 4 sulfur cluster binding"/>
    <property type="evidence" value="ECO:0007669"/>
    <property type="project" value="UniProtKB-KW"/>
</dbReference>
<evidence type="ECO:0000313" key="16">
    <source>
        <dbReference type="Proteomes" id="UP000663499"/>
    </source>
</evidence>
<keyword evidence="12" id="KW-0413">Isomerase</keyword>
<evidence type="ECO:0000256" key="1">
    <source>
        <dbReference type="ARBA" id="ARBA00022485"/>
    </source>
</evidence>
<dbReference type="SUPFAM" id="SSF52540">
    <property type="entry name" value="P-loop containing nucleoside triphosphate hydrolases"/>
    <property type="match status" value="2"/>
</dbReference>
<dbReference type="InterPro" id="IPR011604">
    <property type="entry name" value="PDDEXK-like_dom_sf"/>
</dbReference>
<evidence type="ECO:0000256" key="5">
    <source>
        <dbReference type="ARBA" id="ARBA00022801"/>
    </source>
</evidence>
<keyword evidence="5" id="KW-0378">Hydrolase</keyword>
<dbReference type="GO" id="GO:0003677">
    <property type="term" value="F:DNA binding"/>
    <property type="evidence" value="ECO:0007669"/>
    <property type="project" value="UniProtKB-KW"/>
</dbReference>
<keyword evidence="1" id="KW-0004">4Fe-4S</keyword>
<keyword evidence="10" id="KW-0238">DNA-binding</keyword>
<evidence type="ECO:0000256" key="6">
    <source>
        <dbReference type="ARBA" id="ARBA00022806"/>
    </source>
</evidence>
<dbReference type="SMART" id="SM00491">
    <property type="entry name" value="HELICc2"/>
    <property type="match status" value="1"/>
</dbReference>
<evidence type="ECO:0000259" key="14">
    <source>
        <dbReference type="PROSITE" id="PS51193"/>
    </source>
</evidence>
<dbReference type="PANTHER" id="PTHR11472">
    <property type="entry name" value="DNA REPAIR DEAD HELICASE RAD3/XP-D SUBFAMILY MEMBER"/>
    <property type="match status" value="1"/>
</dbReference>
<evidence type="ECO:0000256" key="3">
    <source>
        <dbReference type="ARBA" id="ARBA00022741"/>
    </source>
</evidence>
<feature type="domain" description="Helicase ATP-binding" evidence="14">
    <location>
        <begin position="181"/>
        <end position="431"/>
    </location>
</feature>
<evidence type="ECO:0000256" key="11">
    <source>
        <dbReference type="ARBA" id="ARBA00023204"/>
    </source>
</evidence>
<dbReference type="KEGG" id="alka:J0B03_11590"/>
<evidence type="ECO:0000256" key="2">
    <source>
        <dbReference type="ARBA" id="ARBA00022723"/>
    </source>
</evidence>
<dbReference type="SMART" id="SM00488">
    <property type="entry name" value="DEXDc2"/>
    <property type="match status" value="1"/>
</dbReference>
<organism evidence="15 16">
    <name type="scientific">Alkalibacter rhizosphaerae</name>
    <dbReference type="NCBI Taxonomy" id="2815577"/>
    <lineage>
        <taxon>Bacteria</taxon>
        <taxon>Bacillati</taxon>
        <taxon>Bacillota</taxon>
        <taxon>Clostridia</taxon>
        <taxon>Eubacteriales</taxon>
        <taxon>Eubacteriaceae</taxon>
        <taxon>Alkalibacter</taxon>
    </lineage>
</organism>
<dbReference type="Pfam" id="PF13307">
    <property type="entry name" value="Helicase_C_2"/>
    <property type="match status" value="1"/>
</dbReference>
<evidence type="ECO:0000256" key="9">
    <source>
        <dbReference type="ARBA" id="ARBA00023014"/>
    </source>
</evidence>
<dbReference type="InterPro" id="IPR045028">
    <property type="entry name" value="DinG/Rad3-like"/>
</dbReference>
<keyword evidence="6 15" id="KW-0347">Helicase</keyword>
<dbReference type="GO" id="GO:0005524">
    <property type="term" value="F:ATP binding"/>
    <property type="evidence" value="ECO:0007669"/>
    <property type="project" value="UniProtKB-KW"/>
</dbReference>
<dbReference type="Pfam" id="PF06733">
    <property type="entry name" value="DEAD_2"/>
    <property type="match status" value="1"/>
</dbReference>